<keyword evidence="2" id="KW-1185">Reference proteome</keyword>
<proteinExistence type="predicted"/>
<evidence type="ECO:0000313" key="1">
    <source>
        <dbReference type="EMBL" id="MFC4495799.1"/>
    </source>
</evidence>
<comment type="caution">
    <text evidence="1">The sequence shown here is derived from an EMBL/GenBank/DDBJ whole genome shotgun (WGS) entry which is preliminary data.</text>
</comment>
<dbReference type="Pfam" id="PF00805">
    <property type="entry name" value="Pentapeptide"/>
    <property type="match status" value="1"/>
</dbReference>
<reference evidence="2" key="1">
    <citation type="journal article" date="2019" name="Int. J. Syst. Evol. Microbiol.">
        <title>The Global Catalogue of Microorganisms (GCM) 10K type strain sequencing project: providing services to taxonomists for standard genome sequencing and annotation.</title>
        <authorList>
            <consortium name="The Broad Institute Genomics Platform"/>
            <consortium name="The Broad Institute Genome Sequencing Center for Infectious Disease"/>
            <person name="Wu L."/>
            <person name="Ma J."/>
        </authorList>
    </citation>
    <scope>NUCLEOTIDE SEQUENCE [LARGE SCALE GENOMIC DNA]</scope>
    <source>
        <strain evidence="2">CGMCC 4.7357</strain>
    </source>
</reference>
<organism evidence="1 2">
    <name type="scientific">Streptomyces ovatisporus</name>
    <dbReference type="NCBI Taxonomy" id="1128682"/>
    <lineage>
        <taxon>Bacteria</taxon>
        <taxon>Bacillati</taxon>
        <taxon>Actinomycetota</taxon>
        <taxon>Actinomycetes</taxon>
        <taxon>Kitasatosporales</taxon>
        <taxon>Streptomycetaceae</taxon>
        <taxon>Streptomyces</taxon>
    </lineage>
</organism>
<dbReference type="Proteomes" id="UP001595997">
    <property type="component" value="Unassembled WGS sequence"/>
</dbReference>
<name>A0ABV9A825_9ACTN</name>
<accession>A0ABV9A825</accession>
<evidence type="ECO:0000313" key="2">
    <source>
        <dbReference type="Proteomes" id="UP001595997"/>
    </source>
</evidence>
<dbReference type="InterPro" id="IPR001646">
    <property type="entry name" value="5peptide_repeat"/>
</dbReference>
<dbReference type="Gene3D" id="2.160.20.80">
    <property type="entry name" value="E3 ubiquitin-protein ligase SopA"/>
    <property type="match status" value="1"/>
</dbReference>
<protein>
    <submittedName>
        <fullName evidence="1">Pentapeptide repeat-containing protein</fullName>
    </submittedName>
</protein>
<dbReference type="EMBL" id="JBHSFH010000007">
    <property type="protein sequence ID" value="MFC4495799.1"/>
    <property type="molecule type" value="Genomic_DNA"/>
</dbReference>
<dbReference type="RefSeq" id="WP_386449515.1">
    <property type="nucleotide sequence ID" value="NZ_JBHSFH010000007.1"/>
</dbReference>
<dbReference type="SUPFAM" id="SSF141571">
    <property type="entry name" value="Pentapeptide repeat-like"/>
    <property type="match status" value="1"/>
</dbReference>
<sequence length="52" mass="5538">MCPPGGRRTGWCAQLRGANMGGANLEEAFLVGAQLERADLPGTHRGRELGRC</sequence>
<gene>
    <name evidence="1" type="ORF">ACFPA8_16855</name>
</gene>